<accession>A0A1F2WPY7</accession>
<evidence type="ECO:0000313" key="4">
    <source>
        <dbReference type="Proteomes" id="UP000177876"/>
    </source>
</evidence>
<organism evidence="3 4">
    <name type="scientific">Candidatus Solincola sediminis</name>
    <dbReference type="NCBI Taxonomy" id="1797199"/>
    <lineage>
        <taxon>Bacteria</taxon>
        <taxon>Bacillati</taxon>
        <taxon>Actinomycetota</taxon>
        <taxon>Candidatus Geothermincolia</taxon>
        <taxon>Candidatus Geothermincolales</taxon>
        <taxon>Candidatus Geothermincolaceae</taxon>
        <taxon>Candidatus Solincola</taxon>
    </lineage>
</organism>
<dbReference type="AlphaFoldDB" id="A0A1F2WPY7"/>
<evidence type="ECO:0000256" key="1">
    <source>
        <dbReference type="SAM" id="MobiDB-lite"/>
    </source>
</evidence>
<keyword evidence="2" id="KW-1133">Transmembrane helix</keyword>
<keyword evidence="2" id="KW-0472">Membrane</keyword>
<feature type="compositionally biased region" description="Pro residues" evidence="1">
    <location>
        <begin position="129"/>
        <end position="138"/>
    </location>
</feature>
<feature type="compositionally biased region" description="Polar residues" evidence="1">
    <location>
        <begin position="48"/>
        <end position="77"/>
    </location>
</feature>
<feature type="transmembrane region" description="Helical" evidence="2">
    <location>
        <begin position="14"/>
        <end position="34"/>
    </location>
</feature>
<feature type="compositionally biased region" description="Low complexity" evidence="1">
    <location>
        <begin position="84"/>
        <end position="117"/>
    </location>
</feature>
<reference evidence="3 4" key="1">
    <citation type="journal article" date="2016" name="Nat. Commun.">
        <title>Thousands of microbial genomes shed light on interconnected biogeochemical processes in an aquifer system.</title>
        <authorList>
            <person name="Anantharaman K."/>
            <person name="Brown C.T."/>
            <person name="Hug L.A."/>
            <person name="Sharon I."/>
            <person name="Castelle C.J."/>
            <person name="Probst A.J."/>
            <person name="Thomas B.C."/>
            <person name="Singh A."/>
            <person name="Wilkins M.J."/>
            <person name="Karaoz U."/>
            <person name="Brodie E.L."/>
            <person name="Williams K.H."/>
            <person name="Hubbard S.S."/>
            <person name="Banfield J.F."/>
        </authorList>
    </citation>
    <scope>NUCLEOTIDE SEQUENCE [LARGE SCALE GENOMIC DNA]</scope>
</reference>
<evidence type="ECO:0000256" key="2">
    <source>
        <dbReference type="SAM" id="Phobius"/>
    </source>
</evidence>
<proteinExistence type="predicted"/>
<comment type="caution">
    <text evidence="3">The sequence shown here is derived from an EMBL/GenBank/DDBJ whole genome shotgun (WGS) entry which is preliminary data.</text>
</comment>
<keyword evidence="2" id="KW-0812">Transmembrane</keyword>
<feature type="region of interest" description="Disordered" evidence="1">
    <location>
        <begin position="38"/>
        <end position="175"/>
    </location>
</feature>
<sequence length="175" mass="17347">MKDPNKPQNKGRPLIAIATGIAVYLMALTLAFGLDPDARHMKAGSEGGNSAVSSATPQAGENQEDLTTSPTPANPETNLDPDVTPSASPAGTGPAGAASPDITTAPSPGGASAPSTPRTAPDVVTGPSPGQPGNPAPSTPGTAPDVVTAPSPQTPTPPDAKPQSRDEDKDEDDDD</sequence>
<name>A0A1F2WPY7_9ACTN</name>
<evidence type="ECO:0000313" key="3">
    <source>
        <dbReference type="EMBL" id="OFW58938.1"/>
    </source>
</evidence>
<dbReference type="STRING" id="1797197.A2Y75_00145"/>
<protein>
    <submittedName>
        <fullName evidence="3">Uncharacterized protein</fullName>
    </submittedName>
</protein>
<dbReference type="Proteomes" id="UP000177876">
    <property type="component" value="Unassembled WGS sequence"/>
</dbReference>
<dbReference type="EMBL" id="MELK01000019">
    <property type="protein sequence ID" value="OFW58938.1"/>
    <property type="molecule type" value="Genomic_DNA"/>
</dbReference>
<gene>
    <name evidence="3" type="ORF">A2Y75_00145</name>
</gene>